<keyword evidence="4 6" id="KW-0472">Membrane</keyword>
<dbReference type="RefSeq" id="WP_212020856.1">
    <property type="nucleotide sequence ID" value="NZ_JAAFYZ010000293.1"/>
</dbReference>
<keyword evidence="5" id="KW-0046">Antibiotic resistance</keyword>
<dbReference type="Proteomes" id="UP000730482">
    <property type="component" value="Unassembled WGS sequence"/>
</dbReference>
<accession>A0ABS5L6L1</accession>
<evidence type="ECO:0000256" key="1">
    <source>
        <dbReference type="ARBA" id="ARBA00004141"/>
    </source>
</evidence>
<keyword evidence="9" id="KW-1185">Reference proteome</keyword>
<dbReference type="InterPro" id="IPR051328">
    <property type="entry name" value="T7SS_ABC-Transporter"/>
</dbReference>
<evidence type="ECO:0000256" key="5">
    <source>
        <dbReference type="ARBA" id="ARBA00023251"/>
    </source>
</evidence>
<dbReference type="Pfam" id="PF12698">
    <property type="entry name" value="ABC2_membrane_3"/>
    <property type="match status" value="1"/>
</dbReference>
<reference evidence="8 9" key="1">
    <citation type="submission" date="2020-02" db="EMBL/GenBank/DDBJ databases">
        <title>Acidophilic actinobacteria isolated from forest soil.</title>
        <authorList>
            <person name="Golinska P."/>
        </authorList>
    </citation>
    <scope>NUCLEOTIDE SEQUENCE [LARGE SCALE GENOMIC DNA]</scope>
    <source>
        <strain evidence="8 9">NL8</strain>
    </source>
</reference>
<name>A0ABS5L6L1_9ACTN</name>
<feature type="transmembrane region" description="Helical" evidence="6">
    <location>
        <begin position="50"/>
        <end position="71"/>
    </location>
</feature>
<feature type="transmembrane region" description="Helical" evidence="6">
    <location>
        <begin position="211"/>
        <end position="234"/>
    </location>
</feature>
<feature type="transmembrane region" description="Helical" evidence="6">
    <location>
        <begin position="21"/>
        <end position="38"/>
    </location>
</feature>
<dbReference type="InterPro" id="IPR000412">
    <property type="entry name" value="ABC_2_transport"/>
</dbReference>
<sequence>MNATLTLTKLDVMRVIRNGRYLIFAIAMPAALYLIIGKQTTTADGVQFKAYYMLAMATYGAFAGALMNNSIRIATERKSGWTRQLRLTPLPGWGYVFAKVVTSLATTVPSVLVVFGIGAFLNHVDMPAWKWVVNALVLWLASMTFVSLAVAIGYRFDPETAQPAVMLVFFPMALLGGLWFPLGGTLEKIGKWFPTYQAHKLGTDIISTGKVSATSIAVVAGWGVLFALLAIVSYRSAKEQ</sequence>
<evidence type="ECO:0000256" key="4">
    <source>
        <dbReference type="ARBA" id="ARBA00023136"/>
    </source>
</evidence>
<keyword evidence="3 6" id="KW-1133">Transmembrane helix</keyword>
<evidence type="ECO:0000256" key="2">
    <source>
        <dbReference type="ARBA" id="ARBA00022692"/>
    </source>
</evidence>
<evidence type="ECO:0000313" key="8">
    <source>
        <dbReference type="EMBL" id="MBS2553870.1"/>
    </source>
</evidence>
<feature type="domain" description="ABC-2 type transporter transmembrane" evidence="7">
    <location>
        <begin position="48"/>
        <end position="231"/>
    </location>
</feature>
<dbReference type="PANTHER" id="PTHR43077">
    <property type="entry name" value="TRANSPORT PERMEASE YVFS-RELATED"/>
    <property type="match status" value="1"/>
</dbReference>
<evidence type="ECO:0000256" key="3">
    <source>
        <dbReference type="ARBA" id="ARBA00022989"/>
    </source>
</evidence>
<gene>
    <name evidence="8" type="ORF">KGQ19_44160</name>
</gene>
<feature type="transmembrane region" description="Helical" evidence="6">
    <location>
        <begin position="92"/>
        <end position="119"/>
    </location>
</feature>
<dbReference type="PANTHER" id="PTHR43077:SF11">
    <property type="entry name" value="TRANSPORT PERMEASE YVFS-RELATED"/>
    <property type="match status" value="1"/>
</dbReference>
<comment type="subcellular location">
    <subcellularLocation>
        <location evidence="1">Membrane</location>
        <topology evidence="1">Multi-pass membrane protein</topology>
    </subcellularLocation>
</comment>
<proteinExistence type="predicted"/>
<evidence type="ECO:0000259" key="7">
    <source>
        <dbReference type="Pfam" id="PF12698"/>
    </source>
</evidence>
<dbReference type="InterPro" id="IPR013525">
    <property type="entry name" value="ABC2_TM"/>
</dbReference>
<feature type="transmembrane region" description="Helical" evidence="6">
    <location>
        <begin position="164"/>
        <end position="182"/>
    </location>
</feature>
<evidence type="ECO:0000256" key="6">
    <source>
        <dbReference type="SAM" id="Phobius"/>
    </source>
</evidence>
<protein>
    <submittedName>
        <fullName evidence="8">ABC transporter permease</fullName>
    </submittedName>
</protein>
<dbReference type="PIRSF" id="PIRSF006648">
    <property type="entry name" value="DrrB"/>
    <property type="match status" value="1"/>
</dbReference>
<dbReference type="EMBL" id="JAAFYZ010000293">
    <property type="protein sequence ID" value="MBS2553870.1"/>
    <property type="molecule type" value="Genomic_DNA"/>
</dbReference>
<evidence type="ECO:0000313" key="9">
    <source>
        <dbReference type="Proteomes" id="UP000730482"/>
    </source>
</evidence>
<keyword evidence="2 6" id="KW-0812">Transmembrane</keyword>
<feature type="transmembrane region" description="Helical" evidence="6">
    <location>
        <begin position="131"/>
        <end position="152"/>
    </location>
</feature>
<organism evidence="8 9">
    <name type="scientific">Catenulispora pinistramenti</name>
    <dbReference type="NCBI Taxonomy" id="2705254"/>
    <lineage>
        <taxon>Bacteria</taxon>
        <taxon>Bacillati</taxon>
        <taxon>Actinomycetota</taxon>
        <taxon>Actinomycetes</taxon>
        <taxon>Catenulisporales</taxon>
        <taxon>Catenulisporaceae</taxon>
        <taxon>Catenulispora</taxon>
    </lineage>
</organism>
<comment type="caution">
    <text evidence="8">The sequence shown here is derived from an EMBL/GenBank/DDBJ whole genome shotgun (WGS) entry which is preliminary data.</text>
</comment>